<dbReference type="Proteomes" id="UP001056120">
    <property type="component" value="Linkage Group LG29"/>
</dbReference>
<evidence type="ECO:0000313" key="1">
    <source>
        <dbReference type="EMBL" id="KAI3677280.1"/>
    </source>
</evidence>
<organism evidence="1 2">
    <name type="scientific">Smallanthus sonchifolius</name>
    <dbReference type="NCBI Taxonomy" id="185202"/>
    <lineage>
        <taxon>Eukaryota</taxon>
        <taxon>Viridiplantae</taxon>
        <taxon>Streptophyta</taxon>
        <taxon>Embryophyta</taxon>
        <taxon>Tracheophyta</taxon>
        <taxon>Spermatophyta</taxon>
        <taxon>Magnoliopsida</taxon>
        <taxon>eudicotyledons</taxon>
        <taxon>Gunneridae</taxon>
        <taxon>Pentapetalae</taxon>
        <taxon>asterids</taxon>
        <taxon>campanulids</taxon>
        <taxon>Asterales</taxon>
        <taxon>Asteraceae</taxon>
        <taxon>Asteroideae</taxon>
        <taxon>Heliantheae alliance</taxon>
        <taxon>Millerieae</taxon>
        <taxon>Smallanthus</taxon>
    </lineage>
</organism>
<protein>
    <submittedName>
        <fullName evidence="1">Uncharacterized protein</fullName>
    </submittedName>
</protein>
<evidence type="ECO:0000313" key="2">
    <source>
        <dbReference type="Proteomes" id="UP001056120"/>
    </source>
</evidence>
<accession>A0ACB8Y0J7</accession>
<sequence length="345" mass="38772">MTTLSEVYRNDPMTDHHIIPLDFDSIDGVPESHTWPPFDEPLNKIQTCDLPDSLIPVIDLTNSKAMNLIGQACETWGMFQVINHGVPSDLVKKIESESQRLFALPTHEKCRVLRSTGGATGYGSARISPFFDKGMWHEGFTIMGSCVDDAKVLWPHDFQRFCDTMDAYQNQMKQLTQKLLLMIFQTLDVTQEEIDWAISTHDSQSALQLNSYPSCPNPSHALGLAPHTDSLLLTLLHQGGINGLEFFVEGLGWRQVYVVDGAFVVNIGDLLHIFSNTKFPIVSHRAVVNQSKHRISVAYFHGPPVESRVAPSAKFQNPCFKSLLVKEYLSLKSKHFYEALSLIRS</sequence>
<proteinExistence type="predicted"/>
<dbReference type="EMBL" id="CM042046">
    <property type="protein sequence ID" value="KAI3677280.1"/>
    <property type="molecule type" value="Genomic_DNA"/>
</dbReference>
<comment type="caution">
    <text evidence="1">The sequence shown here is derived from an EMBL/GenBank/DDBJ whole genome shotgun (WGS) entry which is preliminary data.</text>
</comment>
<reference evidence="1 2" key="2">
    <citation type="journal article" date="2022" name="Mol. Ecol. Resour.">
        <title>The genomes of chicory, endive, great burdock and yacon provide insights into Asteraceae paleo-polyploidization history and plant inulin production.</title>
        <authorList>
            <person name="Fan W."/>
            <person name="Wang S."/>
            <person name="Wang H."/>
            <person name="Wang A."/>
            <person name="Jiang F."/>
            <person name="Liu H."/>
            <person name="Zhao H."/>
            <person name="Xu D."/>
            <person name="Zhang Y."/>
        </authorList>
    </citation>
    <scope>NUCLEOTIDE SEQUENCE [LARGE SCALE GENOMIC DNA]</scope>
    <source>
        <strain evidence="2">cv. Yunnan</strain>
        <tissue evidence="1">Leaves</tissue>
    </source>
</reference>
<reference evidence="2" key="1">
    <citation type="journal article" date="2022" name="Mol. Ecol. Resour.">
        <title>The genomes of chicory, endive, great burdock and yacon provide insights into Asteraceae palaeo-polyploidization history and plant inulin production.</title>
        <authorList>
            <person name="Fan W."/>
            <person name="Wang S."/>
            <person name="Wang H."/>
            <person name="Wang A."/>
            <person name="Jiang F."/>
            <person name="Liu H."/>
            <person name="Zhao H."/>
            <person name="Xu D."/>
            <person name="Zhang Y."/>
        </authorList>
    </citation>
    <scope>NUCLEOTIDE SEQUENCE [LARGE SCALE GENOMIC DNA]</scope>
    <source>
        <strain evidence="2">cv. Yunnan</strain>
    </source>
</reference>
<name>A0ACB8Y0J7_9ASTR</name>
<keyword evidence="2" id="KW-1185">Reference proteome</keyword>
<gene>
    <name evidence="1" type="ORF">L1987_86903</name>
</gene>